<dbReference type="Proteomes" id="UP000192611">
    <property type="component" value="Unassembled WGS sequence"/>
</dbReference>
<dbReference type="EMBL" id="NATQ01000035">
    <property type="protein sequence ID" value="OQX90668.1"/>
    <property type="molecule type" value="Genomic_DNA"/>
</dbReference>
<gene>
    <name evidence="1" type="ORF">B6D57_02340</name>
</gene>
<evidence type="ECO:0008006" key="3">
    <source>
        <dbReference type="Google" id="ProtNLM"/>
    </source>
</evidence>
<sequence>KSEKVLLASDTVVGNGIIDHITDIVYVKPESFDTRYTMKMAEELEKINHKLVAEDRPYILIGFGRWGTSDPQAGIPVKFGQVSGARVMVEATLPELNYTLSQGSHFFHNVTSFKILYFSVYHYSEYRIKWEWLNSQRVVEETEFIRHIETEAPLTIKVDGRYGRGVILHE</sequence>
<evidence type="ECO:0000313" key="2">
    <source>
        <dbReference type="Proteomes" id="UP000192611"/>
    </source>
</evidence>
<feature type="non-terminal residue" evidence="1">
    <location>
        <position position="1"/>
    </location>
</feature>
<name>A0A1W9S1E7_9BACT</name>
<comment type="caution">
    <text evidence="1">The sequence shown here is derived from an EMBL/GenBank/DDBJ whole genome shotgun (WGS) entry which is preliminary data.</text>
</comment>
<protein>
    <recommendedName>
        <fullName evidence="3">Pyruvate phosphate dikinase AMP/ATP-binding domain-containing protein</fullName>
    </recommendedName>
</protein>
<proteinExistence type="predicted"/>
<evidence type="ECO:0000313" key="1">
    <source>
        <dbReference type="EMBL" id="OQX90668.1"/>
    </source>
</evidence>
<reference evidence="2" key="1">
    <citation type="submission" date="2017-03" db="EMBL/GenBank/DDBJ databases">
        <title>Novel pathways for hydrocarbon cycling and metabolic interdependencies in hydrothermal sediment communities.</title>
        <authorList>
            <person name="Dombrowski N."/>
            <person name="Seitz K."/>
            <person name="Teske A."/>
            <person name="Baker B."/>
        </authorList>
    </citation>
    <scope>NUCLEOTIDE SEQUENCE [LARGE SCALE GENOMIC DNA]</scope>
</reference>
<organism evidence="1 2">
    <name type="scientific">Candidatus Coatesbacteria bacterium 4484_99</name>
    <dbReference type="NCBI Taxonomy" id="1970774"/>
    <lineage>
        <taxon>Bacteria</taxon>
        <taxon>Candidatus Coatesiibacteriota</taxon>
    </lineage>
</organism>
<accession>A0A1W9S1E7</accession>
<dbReference type="AlphaFoldDB" id="A0A1W9S1E7"/>